<gene>
    <name evidence="4" type="ORF">A4A49_25787</name>
</gene>
<dbReference type="Gramene" id="OIT35780">
    <property type="protein sequence ID" value="OIT35780"/>
    <property type="gene ID" value="A4A49_25787"/>
</dbReference>
<dbReference type="EMBL" id="MJEQ01000513">
    <property type="protein sequence ID" value="OIT35780.1"/>
    <property type="molecule type" value="Genomic_DNA"/>
</dbReference>
<feature type="region of interest" description="Disordered" evidence="1">
    <location>
        <begin position="126"/>
        <end position="154"/>
    </location>
</feature>
<feature type="domain" description="DUF4283" evidence="2">
    <location>
        <begin position="157"/>
        <end position="243"/>
    </location>
</feature>
<dbReference type="PANTHER" id="PTHR34427:SF15">
    <property type="entry name" value="DUF4283 DOMAIN-CONTAINING PROTEIN"/>
    <property type="match status" value="1"/>
</dbReference>
<reference evidence="4" key="1">
    <citation type="submission" date="2016-11" db="EMBL/GenBank/DDBJ databases">
        <title>The genome of Nicotiana attenuata.</title>
        <authorList>
            <person name="Xu S."/>
            <person name="Brockmoeller T."/>
            <person name="Gaquerel E."/>
            <person name="Navarro A."/>
            <person name="Kuhl H."/>
            <person name="Gase K."/>
            <person name="Ling Z."/>
            <person name="Zhou W."/>
            <person name="Kreitzer C."/>
            <person name="Stanke M."/>
            <person name="Tang H."/>
            <person name="Lyons E."/>
            <person name="Pandey P."/>
            <person name="Pandey S.P."/>
            <person name="Timmermann B."/>
            <person name="Baldwin I.T."/>
        </authorList>
    </citation>
    <scope>NUCLEOTIDE SEQUENCE [LARGE SCALE GENOMIC DNA]</scope>
    <source>
        <strain evidence="4">UT</strain>
    </source>
</reference>
<dbReference type="InterPro" id="IPR055411">
    <property type="entry name" value="LRR_FXL15/At3g58940/PEG3-like"/>
</dbReference>
<evidence type="ECO:0000313" key="5">
    <source>
        <dbReference type="Proteomes" id="UP000187609"/>
    </source>
</evidence>
<dbReference type="InterPro" id="IPR025558">
    <property type="entry name" value="DUF4283"/>
</dbReference>
<name>A0A314L2D9_NICAT</name>
<feature type="domain" description="F-box/LRR-repeat protein 15/At3g58940/PEG3-like LRR" evidence="3">
    <location>
        <begin position="707"/>
        <end position="844"/>
    </location>
</feature>
<evidence type="ECO:0000259" key="3">
    <source>
        <dbReference type="Pfam" id="PF24758"/>
    </source>
</evidence>
<dbReference type="Pfam" id="PF24758">
    <property type="entry name" value="LRR_At5g56370"/>
    <property type="match status" value="1"/>
</dbReference>
<accession>A0A314L2D9</accession>
<dbReference type="PANTHER" id="PTHR34427">
    <property type="entry name" value="DUF4283 DOMAIN PROTEIN"/>
    <property type="match status" value="1"/>
</dbReference>
<proteinExistence type="predicted"/>
<evidence type="ECO:0000313" key="4">
    <source>
        <dbReference type="EMBL" id="OIT35780.1"/>
    </source>
</evidence>
<keyword evidence="5" id="KW-1185">Reference proteome</keyword>
<protein>
    <submittedName>
        <fullName evidence="4">Ribonuclease h protein</fullName>
    </submittedName>
</protein>
<dbReference type="Proteomes" id="UP000187609">
    <property type="component" value="Unassembled WGS sequence"/>
</dbReference>
<dbReference type="AlphaFoldDB" id="A0A314L2D9"/>
<comment type="caution">
    <text evidence="4">The sequence shown here is derived from an EMBL/GenBank/DDBJ whole genome shotgun (WGS) entry which is preliminary data.</text>
</comment>
<organism evidence="4 5">
    <name type="scientific">Nicotiana attenuata</name>
    <name type="common">Coyote tobacco</name>
    <dbReference type="NCBI Taxonomy" id="49451"/>
    <lineage>
        <taxon>Eukaryota</taxon>
        <taxon>Viridiplantae</taxon>
        <taxon>Streptophyta</taxon>
        <taxon>Embryophyta</taxon>
        <taxon>Tracheophyta</taxon>
        <taxon>Spermatophyta</taxon>
        <taxon>Magnoliopsida</taxon>
        <taxon>eudicotyledons</taxon>
        <taxon>Gunneridae</taxon>
        <taxon>Pentapetalae</taxon>
        <taxon>asterids</taxon>
        <taxon>lamiids</taxon>
        <taxon>Solanales</taxon>
        <taxon>Solanaceae</taxon>
        <taxon>Nicotianoideae</taxon>
        <taxon>Nicotianeae</taxon>
        <taxon>Nicotiana</taxon>
    </lineage>
</organism>
<sequence>MVRMVERSRKLMRTTTVSIKVMKWVTDVFKVASKEHNRAIRRWSIKDHYTEYYCSLKYNEYGRYISFIAVQGDNSSIIITPEITVNAGWGDIAQKILRLINVPEKDKKVQIVTSPVWSYLLKKQSEPTDGHQKGQNPLLSKSVGPKSQHRGSEITDKDVLSRCLVGKVLISPEETPPLNDIRKWACNTWKSSISINVHEMNDSQYLFEFPSRIEAEHVLNGEWQWKKAKISLGWWNPTTGCWPEEVKRDWVWIRLLGLPVNLWSEKLLKTIGDQCGGWIETEEETMLKNHLRWARIKVMGDGSKVPREILLESDGYLFKIPIWCELPATVVVALSMEEEDEDNSLLAISGLRINWNKSFIYPVNEVMEIHSLVNILGGRVGTLPTAYLGMPLGAKSKSKGIWNDVVEKCEKKLVCWKSQYLSLGGRLTLVNSVLDAMPTYMMSLFPMPASVAKRLDVLRRNFIWQGVSEKNKIHLVRWDVLTTGKKEGGMGVRHLKKQNHGLMMKWLWRFATTEHSLWKNVIEVRYGKEGSWTTKSVNSPYGVSLWRSIRNLWPKFSNRSSFKVGNGMKTSFWEDKWLGQRTLKQLFPDIYNLNQQQGSLVGELWTGQGWNLTFRRLLNDWEIQRLTDFYSILEQFKGTSSSEDKKRWRYLCTSLDNLIFTPRDFRKKRHLVSFVDYVLAHSISPKIKTLELNCDYLQPSRRQLNECLTFAVEKKVENVVFSSSEEERTLELPKSFCSCSSLITLVFFSCCFDSNVVVAWKSLKSIKLEDSVVLENDHLVNLLSGCPALETMELYRVEGFSRLEIKSSNLKRLKFKEYWVPSDEKDHSLEIIAPYLQHLEISGDLYDLKCRLVDVSSVVNAKLTFNITCIKNILGEESDEEEEDSCRDYHRVLRTFVHDNLQKLSCATDLTIGTWFTEVMCILQFKGVPIPELKCKYLTLELRMEKFNFYGAAVPLRASPYVETLNIDMDTSYFDGSQCHFELSYLAKADNVDLQSWISCFVFPNLKNVKIVNSSRVCLKDHTEQGYDQLFKLSEFVLKNATVLEKFIVISKTRECKRCSMYCISAYFYQLAGQLLGCPRASSNSLIIFQE</sequence>
<evidence type="ECO:0000256" key="1">
    <source>
        <dbReference type="SAM" id="MobiDB-lite"/>
    </source>
</evidence>
<dbReference type="SUPFAM" id="SSF52047">
    <property type="entry name" value="RNI-like"/>
    <property type="match status" value="1"/>
</dbReference>
<dbReference type="Pfam" id="PF14111">
    <property type="entry name" value="DUF4283"/>
    <property type="match status" value="1"/>
</dbReference>
<evidence type="ECO:0000259" key="2">
    <source>
        <dbReference type="Pfam" id="PF14111"/>
    </source>
</evidence>